<keyword evidence="6" id="KW-0067">ATP-binding</keyword>
<dbReference type="Proteomes" id="UP001058271">
    <property type="component" value="Chromosome"/>
</dbReference>
<dbReference type="PROSITE" id="PS00108">
    <property type="entry name" value="PROTEIN_KINASE_ST"/>
    <property type="match status" value="1"/>
</dbReference>
<organism evidence="10 11">
    <name type="scientific">Dactylosporangium roseum</name>
    <dbReference type="NCBI Taxonomy" id="47989"/>
    <lineage>
        <taxon>Bacteria</taxon>
        <taxon>Bacillati</taxon>
        <taxon>Actinomycetota</taxon>
        <taxon>Actinomycetes</taxon>
        <taxon>Micromonosporales</taxon>
        <taxon>Micromonosporaceae</taxon>
        <taxon>Dactylosporangium</taxon>
    </lineage>
</organism>
<evidence type="ECO:0000256" key="6">
    <source>
        <dbReference type="ARBA" id="ARBA00022840"/>
    </source>
</evidence>
<evidence type="ECO:0000259" key="9">
    <source>
        <dbReference type="PROSITE" id="PS51173"/>
    </source>
</evidence>
<dbReference type="PANTHER" id="PTHR43289:SF6">
    <property type="entry name" value="SERINE_THREONINE-PROTEIN KINASE NEKL-3"/>
    <property type="match status" value="1"/>
</dbReference>
<dbReference type="InterPro" id="IPR001919">
    <property type="entry name" value="CBD2"/>
</dbReference>
<dbReference type="InterPro" id="IPR012291">
    <property type="entry name" value="CBM2_carb-bd_dom_sf"/>
</dbReference>
<dbReference type="Gene3D" id="2.60.40.290">
    <property type="match status" value="1"/>
</dbReference>
<dbReference type="InterPro" id="IPR011009">
    <property type="entry name" value="Kinase-like_dom_sf"/>
</dbReference>
<feature type="domain" description="CBM2" evidence="9">
    <location>
        <begin position="309"/>
        <end position="416"/>
    </location>
</feature>
<feature type="compositionally biased region" description="Basic and acidic residues" evidence="7">
    <location>
        <begin position="456"/>
        <end position="466"/>
    </location>
</feature>
<dbReference type="PANTHER" id="PTHR43289">
    <property type="entry name" value="MITOGEN-ACTIVATED PROTEIN KINASE KINASE KINASE 20-RELATED"/>
    <property type="match status" value="1"/>
</dbReference>
<dbReference type="SMART" id="SM00220">
    <property type="entry name" value="S_TKc"/>
    <property type="match status" value="1"/>
</dbReference>
<gene>
    <name evidence="10" type="ORF">Drose_34625</name>
</gene>
<keyword evidence="3" id="KW-0808">Transferase</keyword>
<dbReference type="PROSITE" id="PS51173">
    <property type="entry name" value="CBM2"/>
    <property type="match status" value="1"/>
</dbReference>
<dbReference type="EC" id="2.7.11.1" evidence="1"/>
<keyword evidence="5 10" id="KW-0418">Kinase</keyword>
<dbReference type="InterPro" id="IPR008965">
    <property type="entry name" value="CBM2/CBM3_carb-bd_dom_sf"/>
</dbReference>
<dbReference type="SUPFAM" id="SSF56112">
    <property type="entry name" value="Protein kinase-like (PK-like)"/>
    <property type="match status" value="1"/>
</dbReference>
<dbReference type="Pfam" id="PF00553">
    <property type="entry name" value="CBM_2"/>
    <property type="match status" value="1"/>
</dbReference>
<evidence type="ECO:0000256" key="1">
    <source>
        <dbReference type="ARBA" id="ARBA00012513"/>
    </source>
</evidence>
<protein>
    <recommendedName>
        <fullName evidence="1">non-specific serine/threonine protein kinase</fullName>
        <ecNumber evidence="1">2.7.11.1</ecNumber>
    </recommendedName>
</protein>
<dbReference type="EMBL" id="CP073721">
    <property type="protein sequence ID" value="UWZ36140.1"/>
    <property type="molecule type" value="Genomic_DNA"/>
</dbReference>
<dbReference type="CDD" id="cd14014">
    <property type="entry name" value="STKc_PknB_like"/>
    <property type="match status" value="1"/>
</dbReference>
<evidence type="ECO:0000256" key="4">
    <source>
        <dbReference type="ARBA" id="ARBA00022741"/>
    </source>
</evidence>
<dbReference type="Gene3D" id="1.10.510.10">
    <property type="entry name" value="Transferase(Phosphotransferase) domain 1"/>
    <property type="match status" value="1"/>
</dbReference>
<proteinExistence type="predicted"/>
<dbReference type="PROSITE" id="PS50011">
    <property type="entry name" value="PROTEIN_KINASE_DOM"/>
    <property type="match status" value="1"/>
</dbReference>
<feature type="compositionally biased region" description="Low complexity" evidence="7">
    <location>
        <begin position="428"/>
        <end position="444"/>
    </location>
</feature>
<dbReference type="SMART" id="SM00637">
    <property type="entry name" value="CBD_II"/>
    <property type="match status" value="1"/>
</dbReference>
<dbReference type="Gene3D" id="3.30.200.20">
    <property type="entry name" value="Phosphorylase Kinase, domain 1"/>
    <property type="match status" value="1"/>
</dbReference>
<dbReference type="SUPFAM" id="SSF49384">
    <property type="entry name" value="Carbohydrate-binding domain"/>
    <property type="match status" value="1"/>
</dbReference>
<evidence type="ECO:0000256" key="7">
    <source>
        <dbReference type="SAM" id="MobiDB-lite"/>
    </source>
</evidence>
<dbReference type="GO" id="GO:0016301">
    <property type="term" value="F:kinase activity"/>
    <property type="evidence" value="ECO:0007669"/>
    <property type="project" value="UniProtKB-KW"/>
</dbReference>
<reference evidence="10" key="1">
    <citation type="submission" date="2021-04" db="EMBL/GenBank/DDBJ databases">
        <title>Biosynthetic gene clusters of Dactylosporangioum roseum.</title>
        <authorList>
            <person name="Hartkoorn R.C."/>
            <person name="Beaudoing E."/>
            <person name="Hot D."/>
            <person name="Moureu S."/>
        </authorList>
    </citation>
    <scope>NUCLEOTIDE SEQUENCE</scope>
    <source>
        <strain evidence="10">NRRL B-16295</strain>
    </source>
</reference>
<dbReference type="Pfam" id="PF00069">
    <property type="entry name" value="Pkinase"/>
    <property type="match status" value="1"/>
</dbReference>
<dbReference type="InterPro" id="IPR008271">
    <property type="entry name" value="Ser/Thr_kinase_AS"/>
</dbReference>
<keyword evidence="4" id="KW-0547">Nucleotide-binding</keyword>
<dbReference type="InterPro" id="IPR000719">
    <property type="entry name" value="Prot_kinase_dom"/>
</dbReference>
<evidence type="ECO:0000313" key="10">
    <source>
        <dbReference type="EMBL" id="UWZ36140.1"/>
    </source>
</evidence>
<evidence type="ECO:0000259" key="8">
    <source>
        <dbReference type="PROSITE" id="PS50011"/>
    </source>
</evidence>
<dbReference type="RefSeq" id="WP_260725460.1">
    <property type="nucleotide sequence ID" value="NZ_CP073721.1"/>
</dbReference>
<evidence type="ECO:0000256" key="3">
    <source>
        <dbReference type="ARBA" id="ARBA00022679"/>
    </source>
</evidence>
<feature type="domain" description="Protein kinase" evidence="8">
    <location>
        <begin position="1"/>
        <end position="260"/>
    </location>
</feature>
<name>A0ABY5Z295_9ACTN</name>
<evidence type="ECO:0000313" key="11">
    <source>
        <dbReference type="Proteomes" id="UP001058271"/>
    </source>
</evidence>
<accession>A0ABY5Z295</accession>
<evidence type="ECO:0000256" key="2">
    <source>
        <dbReference type="ARBA" id="ARBA00022527"/>
    </source>
</evidence>
<feature type="region of interest" description="Disordered" evidence="7">
    <location>
        <begin position="428"/>
        <end position="466"/>
    </location>
</feature>
<sequence>MSVVWRAYDEVLERAVAVKLLAPKLLADPDSRRRIQTEARAAALLSHPHIATVHDFGHTPDGAPFVVMELVTGRSLEDRLATGALSAAEAMRLGAQLASALAAVHARGLVHRDVKPANVMLTEGGAKLVDFGISAVAGDTTDQHDELLGTPAYLAPERLRGLPTAAATDVYALGLVLYKMLTGRLPWAGDTTTEVLNAHNKVRPAPLPPEVSLPRPVASAILRCLAKWPENRPTAAEMASVLQRSAPTRPILALHRHPALTRSRLVAAGAVALALGGAGSCAAWNPASADSDPNLVAAAATPDTTETAAPSPGIDCLVRYTVQSESKGAFAADLSLTNTGAADVQGWALTFQLADGQTVGSVGPGSWQQEGTTVRVIGTSAIAPGAEQRFSVTGSYRVPQALPTGFALNDTGCQQVLIAAATVITRVATPGGSSGGSSSSSSKGSSGGSSGKSPKKPKEKDKDDDD</sequence>
<keyword evidence="11" id="KW-1185">Reference proteome</keyword>
<evidence type="ECO:0000256" key="5">
    <source>
        <dbReference type="ARBA" id="ARBA00022777"/>
    </source>
</evidence>
<keyword evidence="2" id="KW-0723">Serine/threonine-protein kinase</keyword>